<gene>
    <name evidence="2" type="ORF">Sangu_2972100</name>
</gene>
<reference evidence="2" key="2">
    <citation type="journal article" date="2024" name="Plant">
        <title>Genomic evolution and insights into agronomic trait innovations of Sesamum species.</title>
        <authorList>
            <person name="Miao H."/>
            <person name="Wang L."/>
            <person name="Qu L."/>
            <person name="Liu H."/>
            <person name="Sun Y."/>
            <person name="Le M."/>
            <person name="Wang Q."/>
            <person name="Wei S."/>
            <person name="Zheng Y."/>
            <person name="Lin W."/>
            <person name="Duan Y."/>
            <person name="Cao H."/>
            <person name="Xiong S."/>
            <person name="Wang X."/>
            <person name="Wei L."/>
            <person name="Li C."/>
            <person name="Ma Q."/>
            <person name="Ju M."/>
            <person name="Zhao R."/>
            <person name="Li G."/>
            <person name="Mu C."/>
            <person name="Tian Q."/>
            <person name="Mei H."/>
            <person name="Zhang T."/>
            <person name="Gao T."/>
            <person name="Zhang H."/>
        </authorList>
    </citation>
    <scope>NUCLEOTIDE SEQUENCE</scope>
    <source>
        <strain evidence="2">G01</strain>
    </source>
</reference>
<dbReference type="EMBL" id="JACGWK010001850">
    <property type="protein sequence ID" value="KAL0282084.1"/>
    <property type="molecule type" value="Genomic_DNA"/>
</dbReference>
<accession>A0AAW2IIU8</accession>
<evidence type="ECO:0000313" key="2">
    <source>
        <dbReference type="EMBL" id="KAL0282084.1"/>
    </source>
</evidence>
<feature type="region of interest" description="Disordered" evidence="1">
    <location>
        <begin position="1"/>
        <end position="57"/>
    </location>
</feature>
<feature type="region of interest" description="Disordered" evidence="1">
    <location>
        <begin position="90"/>
        <end position="111"/>
    </location>
</feature>
<comment type="caution">
    <text evidence="2">The sequence shown here is derived from an EMBL/GenBank/DDBJ whole genome shotgun (WGS) entry which is preliminary data.</text>
</comment>
<sequence length="187" mass="21580">MWDLNDSPDQRRDDESEGVLMRRASRSDPFRFQARRRVVEEGSEEEDAERTGGKKRSSKIFGFSVAHGYDNDDDAGPCSSPVTRQFFPVDESEMAGPPNFPRPTGSELNLPVGAPRRRWRQLHLREGSAELAQPLKKSRRGPRSRSSQYRGVTFYRRTGRLESHIWYTHIYIHISLLLSFSYNSSIF</sequence>
<proteinExistence type="predicted"/>
<reference evidence="2" key="1">
    <citation type="submission" date="2020-06" db="EMBL/GenBank/DDBJ databases">
        <authorList>
            <person name="Li T."/>
            <person name="Hu X."/>
            <person name="Zhang T."/>
            <person name="Song X."/>
            <person name="Zhang H."/>
            <person name="Dai N."/>
            <person name="Sheng W."/>
            <person name="Hou X."/>
            <person name="Wei L."/>
        </authorList>
    </citation>
    <scope>NUCLEOTIDE SEQUENCE</scope>
    <source>
        <strain evidence="2">G01</strain>
        <tissue evidence="2">Leaf</tissue>
    </source>
</reference>
<organism evidence="2">
    <name type="scientific">Sesamum angustifolium</name>
    <dbReference type="NCBI Taxonomy" id="2727405"/>
    <lineage>
        <taxon>Eukaryota</taxon>
        <taxon>Viridiplantae</taxon>
        <taxon>Streptophyta</taxon>
        <taxon>Embryophyta</taxon>
        <taxon>Tracheophyta</taxon>
        <taxon>Spermatophyta</taxon>
        <taxon>Magnoliopsida</taxon>
        <taxon>eudicotyledons</taxon>
        <taxon>Gunneridae</taxon>
        <taxon>Pentapetalae</taxon>
        <taxon>asterids</taxon>
        <taxon>lamiids</taxon>
        <taxon>Lamiales</taxon>
        <taxon>Pedaliaceae</taxon>
        <taxon>Sesamum</taxon>
    </lineage>
</organism>
<protein>
    <submittedName>
        <fullName evidence="2">Floral homeotic protein APETALA 2</fullName>
    </submittedName>
</protein>
<name>A0AAW2IIU8_9LAMI</name>
<evidence type="ECO:0000256" key="1">
    <source>
        <dbReference type="SAM" id="MobiDB-lite"/>
    </source>
</evidence>
<dbReference type="AlphaFoldDB" id="A0AAW2IIU8"/>